<evidence type="ECO:0000256" key="2">
    <source>
        <dbReference type="ARBA" id="ARBA00023125"/>
    </source>
</evidence>
<protein>
    <submittedName>
        <fullName evidence="5">AraC-type DNA-binding protein</fullName>
    </submittedName>
</protein>
<dbReference type="InterPro" id="IPR054015">
    <property type="entry name" value="ExsA-like_N"/>
</dbReference>
<dbReference type="Proteomes" id="UP000183670">
    <property type="component" value="Unassembled WGS sequence"/>
</dbReference>
<evidence type="ECO:0000259" key="4">
    <source>
        <dbReference type="PROSITE" id="PS01124"/>
    </source>
</evidence>
<dbReference type="PANTHER" id="PTHR43280">
    <property type="entry name" value="ARAC-FAMILY TRANSCRIPTIONAL REGULATOR"/>
    <property type="match status" value="1"/>
</dbReference>
<dbReference type="Pfam" id="PF12833">
    <property type="entry name" value="HTH_18"/>
    <property type="match status" value="1"/>
</dbReference>
<keyword evidence="2 5" id="KW-0238">DNA-binding</keyword>
<dbReference type="GO" id="GO:0003700">
    <property type="term" value="F:DNA-binding transcription factor activity"/>
    <property type="evidence" value="ECO:0007669"/>
    <property type="project" value="InterPro"/>
</dbReference>
<dbReference type="InterPro" id="IPR020449">
    <property type="entry name" value="Tscrpt_reg_AraC-type_HTH"/>
</dbReference>
<dbReference type="Gene3D" id="1.10.10.60">
    <property type="entry name" value="Homeodomain-like"/>
    <property type="match status" value="1"/>
</dbReference>
<dbReference type="SUPFAM" id="SSF46689">
    <property type="entry name" value="Homeodomain-like"/>
    <property type="match status" value="2"/>
</dbReference>
<dbReference type="RefSeq" id="WP_008999540.1">
    <property type="nucleotide sequence ID" value="NZ_FMYE01000021.1"/>
</dbReference>
<evidence type="ECO:0000256" key="1">
    <source>
        <dbReference type="ARBA" id="ARBA00023015"/>
    </source>
</evidence>
<dbReference type="SMART" id="SM00342">
    <property type="entry name" value="HTH_ARAC"/>
    <property type="match status" value="1"/>
</dbReference>
<dbReference type="EMBL" id="FMYE01000021">
    <property type="protein sequence ID" value="SDB77389.1"/>
    <property type="molecule type" value="Genomic_DNA"/>
</dbReference>
<dbReference type="InterPro" id="IPR018060">
    <property type="entry name" value="HTH_AraC"/>
</dbReference>
<dbReference type="Pfam" id="PF22200">
    <property type="entry name" value="ExsA_N"/>
    <property type="match status" value="1"/>
</dbReference>
<dbReference type="Proteomes" id="UP000181870">
    <property type="component" value="Unassembled WGS sequence"/>
</dbReference>
<dbReference type="InterPro" id="IPR009057">
    <property type="entry name" value="Homeodomain-like_sf"/>
</dbReference>
<gene>
    <name evidence="5" type="ORF">SAMN05192581_102130</name>
    <name evidence="6" type="ORF">SAMN05192582_10347</name>
</gene>
<dbReference type="PRINTS" id="PR00032">
    <property type="entry name" value="HTHARAC"/>
</dbReference>
<dbReference type="PROSITE" id="PS01124">
    <property type="entry name" value="HTH_ARAC_FAMILY_2"/>
    <property type="match status" value="1"/>
</dbReference>
<keyword evidence="1" id="KW-0805">Transcription regulation</keyword>
<evidence type="ECO:0000256" key="3">
    <source>
        <dbReference type="ARBA" id="ARBA00023163"/>
    </source>
</evidence>
<dbReference type="AlphaFoldDB" id="A0A1G6G680"/>
<evidence type="ECO:0000313" key="5">
    <source>
        <dbReference type="EMBL" id="SDB77389.1"/>
    </source>
</evidence>
<organism evidence="5 8">
    <name type="scientific">Bacteroides ovatus</name>
    <dbReference type="NCBI Taxonomy" id="28116"/>
    <lineage>
        <taxon>Bacteria</taxon>
        <taxon>Pseudomonadati</taxon>
        <taxon>Bacteroidota</taxon>
        <taxon>Bacteroidia</taxon>
        <taxon>Bacteroidales</taxon>
        <taxon>Bacteroidaceae</taxon>
        <taxon>Bacteroides</taxon>
    </lineage>
</organism>
<sequence>MQPKETIIFKYSDIIFSFLVNDDTVCTHKAVSHLLIYVYSGKMSITEQGDELTVTAGECVFIRRDHKVVITKGPYNGEQYKGITMQFNRDFLIKRYKALDKKEICAQLAPFQNSVVKLSKSADIDSIFLSMIPYFDSSNKPNDELMKLKLQEGLLTLLYMDKSFYPTLFDFTGPWKIDIINFLNENYMYDLSIGEIALYTGRSLATFKRDFKKISNLSPQKWIMQKRLNVAYEKIKEGGEKIADVCFDVGFKNRSHFTTAFKKQFGFTPTH</sequence>
<keyword evidence="3" id="KW-0804">Transcription</keyword>
<reference evidence="7 8" key="1">
    <citation type="submission" date="2016-10" db="EMBL/GenBank/DDBJ databases">
        <authorList>
            <person name="de Groot N.N."/>
        </authorList>
    </citation>
    <scope>NUCLEOTIDE SEQUENCE [LARGE SCALE GENOMIC DNA]</scope>
    <source>
        <strain evidence="5 8">NLAE-zl-C500</strain>
        <strain evidence="6 7">NLAE-zl-C57</strain>
    </source>
</reference>
<accession>A0A1G6G680</accession>
<evidence type="ECO:0000313" key="6">
    <source>
        <dbReference type="EMBL" id="SDI25705.1"/>
    </source>
</evidence>
<feature type="domain" description="HTH araC/xylS-type" evidence="4">
    <location>
        <begin position="177"/>
        <end position="271"/>
    </location>
</feature>
<evidence type="ECO:0000313" key="8">
    <source>
        <dbReference type="Proteomes" id="UP000183670"/>
    </source>
</evidence>
<dbReference type="EMBL" id="FNDO01000034">
    <property type="protein sequence ID" value="SDI25705.1"/>
    <property type="molecule type" value="Genomic_DNA"/>
</dbReference>
<proteinExistence type="predicted"/>
<dbReference type="GO" id="GO:0043565">
    <property type="term" value="F:sequence-specific DNA binding"/>
    <property type="evidence" value="ECO:0007669"/>
    <property type="project" value="InterPro"/>
</dbReference>
<evidence type="ECO:0000313" key="7">
    <source>
        <dbReference type="Proteomes" id="UP000181870"/>
    </source>
</evidence>
<name>A0A1G6G680_BACOV</name>
<dbReference type="PANTHER" id="PTHR43280:SF10">
    <property type="entry name" value="REGULATORY PROTEIN POCR"/>
    <property type="match status" value="1"/>
</dbReference>